<accession>A0AAU9WY10</accession>
<evidence type="ECO:0000313" key="2">
    <source>
        <dbReference type="EMBL" id="CAH3130180.1"/>
    </source>
</evidence>
<reference evidence="2 3" key="1">
    <citation type="submission" date="2022-05" db="EMBL/GenBank/DDBJ databases">
        <authorList>
            <consortium name="Genoscope - CEA"/>
            <person name="William W."/>
        </authorList>
    </citation>
    <scope>NUCLEOTIDE SEQUENCE [LARGE SCALE GENOMIC DNA]</scope>
</reference>
<comment type="caution">
    <text evidence="2">The sequence shown here is derived from an EMBL/GenBank/DDBJ whole genome shotgun (WGS) entry which is preliminary data.</text>
</comment>
<feature type="region of interest" description="Disordered" evidence="1">
    <location>
        <begin position="60"/>
        <end position="80"/>
    </location>
</feature>
<sequence length="337" mass="38396">MDSEAFEIARGLFNSKVSIQRPPTAAQHGVLTTSSRGPPPQAGIKPRPFSAKARITTERVGEKTNVGHRSRPPWRPFSGHAALNRPAPLMNKECDSSTVAMKEELSQDSTPVPSVYKDRCLPKNLTILQEWLTEDVPNNWPTQLTPKHSFVFLPCMQSEECVWDKLPVVPPAQQPDDVLIFTPEPQVKKFKPPKPRLQSFVEEEERRCKHRSNIVRTDPSPSTHDIFEGMQRADIIRQEIEDLERLLQGIGNPKGSSIVVRYQHDINYLRDMARNTVEGYEFSQEARSLTPVAASFQEDLVRYPEKHDQIVATIKERRDRCVKQLADIEQEIMNKSS</sequence>
<feature type="region of interest" description="Disordered" evidence="1">
    <location>
        <begin position="23"/>
        <end position="47"/>
    </location>
</feature>
<evidence type="ECO:0000256" key="1">
    <source>
        <dbReference type="SAM" id="MobiDB-lite"/>
    </source>
</evidence>
<organism evidence="2 3">
    <name type="scientific">Pocillopora meandrina</name>
    <dbReference type="NCBI Taxonomy" id="46732"/>
    <lineage>
        <taxon>Eukaryota</taxon>
        <taxon>Metazoa</taxon>
        <taxon>Cnidaria</taxon>
        <taxon>Anthozoa</taxon>
        <taxon>Hexacorallia</taxon>
        <taxon>Scleractinia</taxon>
        <taxon>Astrocoeniina</taxon>
        <taxon>Pocilloporidae</taxon>
        <taxon>Pocillopora</taxon>
    </lineage>
</organism>
<dbReference type="AlphaFoldDB" id="A0AAU9WY10"/>
<dbReference type="Proteomes" id="UP001159428">
    <property type="component" value="Unassembled WGS sequence"/>
</dbReference>
<proteinExistence type="predicted"/>
<evidence type="ECO:0000313" key="3">
    <source>
        <dbReference type="Proteomes" id="UP001159428"/>
    </source>
</evidence>
<keyword evidence="3" id="KW-1185">Reference proteome</keyword>
<name>A0AAU9WY10_9CNID</name>
<dbReference type="EMBL" id="CALNXJ010000024">
    <property type="protein sequence ID" value="CAH3130180.1"/>
    <property type="molecule type" value="Genomic_DNA"/>
</dbReference>
<protein>
    <submittedName>
        <fullName evidence="2">Uncharacterized protein</fullName>
    </submittedName>
</protein>
<gene>
    <name evidence="2" type="ORF">PMEA_00013853</name>
</gene>